<feature type="domain" description="Tudor" evidence="2">
    <location>
        <begin position="337"/>
        <end position="439"/>
    </location>
</feature>
<evidence type="ECO:0000313" key="4">
    <source>
        <dbReference type="Proteomes" id="UP000095284"/>
    </source>
</evidence>
<dbReference type="Proteomes" id="UP000582659">
    <property type="component" value="Unassembled WGS sequence"/>
</dbReference>
<reference evidence="3" key="2">
    <citation type="submission" date="2020-09" db="EMBL/GenBank/DDBJ databases">
        <authorList>
            <person name="Kikuchi T."/>
        </authorList>
    </citation>
    <scope>NUCLEOTIDE SEQUENCE</scope>
    <source>
        <strain evidence="3">Ka4C1</strain>
    </source>
</reference>
<evidence type="ECO:0000256" key="1">
    <source>
        <dbReference type="SAM" id="MobiDB-lite"/>
    </source>
</evidence>
<keyword evidence="5" id="KW-1185">Reference proteome</keyword>
<dbReference type="CDD" id="cd20379">
    <property type="entry name" value="Tudor_dTUD-like"/>
    <property type="match status" value="1"/>
</dbReference>
<name>A0A1I7RSB2_BURXY</name>
<dbReference type="SUPFAM" id="SSF63748">
    <property type="entry name" value="Tudor/PWWP/MBT"/>
    <property type="match status" value="1"/>
</dbReference>
<proteinExistence type="predicted"/>
<dbReference type="EMBL" id="CAJFCV020000005">
    <property type="protein sequence ID" value="CAG9123074.1"/>
    <property type="molecule type" value="Genomic_DNA"/>
</dbReference>
<dbReference type="OrthoDB" id="10597158at2759"/>
<reference evidence="6" key="1">
    <citation type="submission" date="2016-11" db="UniProtKB">
        <authorList>
            <consortium name="WormBaseParasite"/>
        </authorList>
    </citation>
    <scope>IDENTIFICATION</scope>
</reference>
<protein>
    <submittedName>
        <fullName evidence="3">(pine wood nematode) hypothetical protein</fullName>
    </submittedName>
    <submittedName>
        <fullName evidence="6">Tudor domain-containing protein</fullName>
    </submittedName>
</protein>
<dbReference type="Proteomes" id="UP000095284">
    <property type="component" value="Unplaced"/>
</dbReference>
<gene>
    <name evidence="3" type="ORF">BXYJ_LOCUS11832</name>
</gene>
<feature type="region of interest" description="Disordered" evidence="1">
    <location>
        <begin position="191"/>
        <end position="211"/>
    </location>
</feature>
<dbReference type="Gene3D" id="2.30.30.140">
    <property type="match status" value="1"/>
</dbReference>
<dbReference type="InterPro" id="IPR002999">
    <property type="entry name" value="Tudor"/>
</dbReference>
<feature type="compositionally biased region" description="Basic and acidic residues" evidence="1">
    <location>
        <begin position="200"/>
        <end position="211"/>
    </location>
</feature>
<organism evidence="4 6">
    <name type="scientific">Bursaphelenchus xylophilus</name>
    <name type="common">Pinewood nematode worm</name>
    <name type="synonym">Aphelenchoides xylophilus</name>
    <dbReference type="NCBI Taxonomy" id="6326"/>
    <lineage>
        <taxon>Eukaryota</taxon>
        <taxon>Metazoa</taxon>
        <taxon>Ecdysozoa</taxon>
        <taxon>Nematoda</taxon>
        <taxon>Chromadorea</taxon>
        <taxon>Rhabditida</taxon>
        <taxon>Tylenchina</taxon>
        <taxon>Tylenchomorpha</taxon>
        <taxon>Aphelenchoidea</taxon>
        <taxon>Aphelenchoididae</taxon>
        <taxon>Bursaphelenchus</taxon>
    </lineage>
</organism>
<evidence type="ECO:0000313" key="3">
    <source>
        <dbReference type="EMBL" id="CAD5231736.1"/>
    </source>
</evidence>
<dbReference type="EMBL" id="CAJFDI010000005">
    <property type="protein sequence ID" value="CAD5231736.1"/>
    <property type="molecule type" value="Genomic_DNA"/>
</dbReference>
<evidence type="ECO:0000259" key="2">
    <source>
        <dbReference type="Pfam" id="PF00567"/>
    </source>
</evidence>
<dbReference type="AlphaFoldDB" id="A0A1I7RSB2"/>
<accession>A0A1I7RSB2</accession>
<feature type="region of interest" description="Disordered" evidence="1">
    <location>
        <begin position="88"/>
        <end position="138"/>
    </location>
</feature>
<sequence>MEKKVKSILLANGSNPLRKSEIINEYKVTCKRNLAEDVKAAGFKDTNAFFEQYFSVDQNNFVGLKPSEDDSAAKVKHITELLLNKKPKENYDGFGRNKRPQSTQSIPQRRPENLPRRKKSPPSGFSSNLVPLGGGSGSVFKKANENARDFFAPNEPQPSSSQPSRYTDHTADQFFYEEDLDDDFSVLAVDDVSEVNQSEGRPDSRDTSMSMLDDRQLNEETESKSSFIEIKQNTAEIYLRIFEDFLNAVLEKARTNEGLSRETLYCLTKEFGISEVINWDNIDATLAYFKEAQTTKEAGVIFIEEESESNFVSAVEKLGMINPAEDLSAREEECVICERNADFAVLQPIKWAKQWASFNRELFQYLCYTKPTKATFIQTGHHYLCANSDQTYFRGQVLSVDPNGNCRVLGIDLGKDEVIAADSIFQMPAHFYNFHPMVVFFRPDTPMRANGTALVNFQRYEYIKDRQVYYGDFIHLH</sequence>
<dbReference type="Proteomes" id="UP000659654">
    <property type="component" value="Unassembled WGS sequence"/>
</dbReference>
<dbReference type="WBParaSite" id="BXY_0361600.1">
    <property type="protein sequence ID" value="BXY_0361600.1"/>
    <property type="gene ID" value="BXY_0361600"/>
</dbReference>
<evidence type="ECO:0000313" key="5">
    <source>
        <dbReference type="Proteomes" id="UP000659654"/>
    </source>
</evidence>
<dbReference type="Pfam" id="PF00567">
    <property type="entry name" value="TUDOR"/>
    <property type="match status" value="1"/>
</dbReference>
<evidence type="ECO:0000313" key="6">
    <source>
        <dbReference type="WBParaSite" id="BXY_0361600.1"/>
    </source>
</evidence>